<protein>
    <submittedName>
        <fullName evidence="3">SPOR domain-containing protein</fullName>
    </submittedName>
</protein>
<dbReference type="Gene3D" id="1.25.40.10">
    <property type="entry name" value="Tetratricopeptide repeat domain"/>
    <property type="match status" value="1"/>
</dbReference>
<evidence type="ECO:0000313" key="4">
    <source>
        <dbReference type="Proteomes" id="UP000433104"/>
    </source>
</evidence>
<sequence length="454" mass="47825">MSHTNNRKKIIGLALSTALASTALAGCAGGVAPEARVSAAKAQDKLEAGKTSQAIRHAEAAVLAEPRNVSHRVMLGAAYLEDGRFISAETAFAEAMELGSTDARVIVSRALAMTAAGRGEDALVLLKDWQDTIDPADLGLAYALAGEPGRGVHVLGNALRNGEDTAKVRQNLAYAFALNGDWRDARLMAAHDVPADELGARMTEWAHHTLPGAHTARVATLLGVEISPQDPGRPVMLALDNNPSVPQLAAEVAGEDFVPFNPDEELPPALAGMPASFKTKEAGIAPLTDVELANNEFVEEPQPAFVPAAAKPTNVAAPVASASVARSAPRVAEAAPLARPSSRLAPAGKTQLAQLDEGDHFAQLGSFYTEADAKRAWKIFQSRYAALKDKQMVITKAKVRGKLYYRVSAADLAESSAEALCSTIRNSGDGCFAYAADRPLPGAIERVMRMARNS</sequence>
<comment type="caution">
    <text evidence="3">The sequence shown here is derived from an EMBL/GenBank/DDBJ whole genome shotgun (WGS) entry which is preliminary data.</text>
</comment>
<dbReference type="OrthoDB" id="7388953at2"/>
<feature type="chain" id="PRO_5032759740" evidence="1">
    <location>
        <begin position="26"/>
        <end position="454"/>
    </location>
</feature>
<proteinExistence type="predicted"/>
<keyword evidence="4" id="KW-1185">Reference proteome</keyword>
<feature type="signal peptide" evidence="1">
    <location>
        <begin position="1"/>
        <end position="25"/>
    </location>
</feature>
<dbReference type="InterPro" id="IPR007730">
    <property type="entry name" value="SPOR-like_dom"/>
</dbReference>
<evidence type="ECO:0000256" key="1">
    <source>
        <dbReference type="SAM" id="SignalP"/>
    </source>
</evidence>
<dbReference type="Proteomes" id="UP000433104">
    <property type="component" value="Unassembled WGS sequence"/>
</dbReference>
<dbReference type="EMBL" id="WTYW01000001">
    <property type="protein sequence ID" value="MXO84567.1"/>
    <property type="molecule type" value="Genomic_DNA"/>
</dbReference>
<dbReference type="AlphaFoldDB" id="A0A844ZC28"/>
<accession>A0A844ZC28</accession>
<dbReference type="SUPFAM" id="SSF48452">
    <property type="entry name" value="TPR-like"/>
    <property type="match status" value="1"/>
</dbReference>
<dbReference type="PROSITE" id="PS51257">
    <property type="entry name" value="PROKAR_LIPOPROTEIN"/>
    <property type="match status" value="1"/>
</dbReference>
<organism evidence="3 4">
    <name type="scientific">Parapontixanthobacter aurantiacus</name>
    <dbReference type="NCBI Taxonomy" id="1463599"/>
    <lineage>
        <taxon>Bacteria</taxon>
        <taxon>Pseudomonadati</taxon>
        <taxon>Pseudomonadota</taxon>
        <taxon>Alphaproteobacteria</taxon>
        <taxon>Sphingomonadales</taxon>
        <taxon>Erythrobacteraceae</taxon>
        <taxon>Parapontixanthobacter</taxon>
    </lineage>
</organism>
<gene>
    <name evidence="3" type="ORF">GRI38_00775</name>
</gene>
<reference evidence="3 4" key="1">
    <citation type="submission" date="2019-12" db="EMBL/GenBank/DDBJ databases">
        <title>Genomic-based taxomic classification of the family Erythrobacteraceae.</title>
        <authorList>
            <person name="Xu L."/>
        </authorList>
    </citation>
    <scope>NUCLEOTIDE SEQUENCE [LARGE SCALE GENOMIC DNA]</scope>
    <source>
        <strain evidence="3 4">MCCC 1A09962</strain>
    </source>
</reference>
<evidence type="ECO:0000259" key="2">
    <source>
        <dbReference type="Pfam" id="PF05036"/>
    </source>
</evidence>
<evidence type="ECO:0000313" key="3">
    <source>
        <dbReference type="EMBL" id="MXO84567.1"/>
    </source>
</evidence>
<dbReference type="RefSeq" id="WP_160681124.1">
    <property type="nucleotide sequence ID" value="NZ_WTYW01000001.1"/>
</dbReference>
<feature type="domain" description="SPOR" evidence="2">
    <location>
        <begin position="358"/>
        <end position="433"/>
    </location>
</feature>
<dbReference type="GO" id="GO:0042834">
    <property type="term" value="F:peptidoglycan binding"/>
    <property type="evidence" value="ECO:0007669"/>
    <property type="project" value="InterPro"/>
</dbReference>
<dbReference type="InterPro" id="IPR011990">
    <property type="entry name" value="TPR-like_helical_dom_sf"/>
</dbReference>
<dbReference type="Pfam" id="PF05036">
    <property type="entry name" value="SPOR"/>
    <property type="match status" value="1"/>
</dbReference>
<name>A0A844ZC28_9SPHN</name>
<keyword evidence="1" id="KW-0732">Signal</keyword>